<feature type="compositionally biased region" description="Acidic residues" evidence="1">
    <location>
        <begin position="49"/>
        <end position="60"/>
    </location>
</feature>
<dbReference type="RefSeq" id="WP_183394295.1">
    <property type="nucleotide sequence ID" value="NZ_JACIDR010000001.1"/>
</dbReference>
<protein>
    <submittedName>
        <fullName evidence="2">Uncharacterized protein</fullName>
    </submittedName>
</protein>
<feature type="compositionally biased region" description="Basic and acidic residues" evidence="1">
    <location>
        <begin position="61"/>
        <end position="74"/>
    </location>
</feature>
<name>A0A7W6CWP1_9HYPH</name>
<keyword evidence="3" id="KW-1185">Reference proteome</keyword>
<organism evidence="2 3">
    <name type="scientific">Hansschlegelia beijingensis</name>
    <dbReference type="NCBI Taxonomy" id="1133344"/>
    <lineage>
        <taxon>Bacteria</taxon>
        <taxon>Pseudomonadati</taxon>
        <taxon>Pseudomonadota</taxon>
        <taxon>Alphaproteobacteria</taxon>
        <taxon>Hyphomicrobiales</taxon>
        <taxon>Methylopilaceae</taxon>
        <taxon>Hansschlegelia</taxon>
    </lineage>
</organism>
<evidence type="ECO:0000313" key="2">
    <source>
        <dbReference type="EMBL" id="MBB3972505.1"/>
    </source>
</evidence>
<gene>
    <name evidence="2" type="ORF">GGR24_001138</name>
</gene>
<proteinExistence type="predicted"/>
<dbReference type="Proteomes" id="UP000528964">
    <property type="component" value="Unassembled WGS sequence"/>
</dbReference>
<feature type="region of interest" description="Disordered" evidence="1">
    <location>
        <begin position="49"/>
        <end position="123"/>
    </location>
</feature>
<evidence type="ECO:0000256" key="1">
    <source>
        <dbReference type="SAM" id="MobiDB-lite"/>
    </source>
</evidence>
<sequence length="123" mass="13413">MPHAAVSAAGAALPAAHFIQVTPAMRRLIEALVDDLILFLDEIDGDVDLEPASDDDIDVADEPHDPEPLEHTANETHGCGFFNNLGPREDDAEDGADQEHRSTDQDEWESEEWQAAVAEKVLS</sequence>
<dbReference type="EMBL" id="JACIDR010000001">
    <property type="protein sequence ID" value="MBB3972505.1"/>
    <property type="molecule type" value="Genomic_DNA"/>
</dbReference>
<accession>A0A7W6CWP1</accession>
<dbReference type="AlphaFoldDB" id="A0A7W6CWP1"/>
<comment type="caution">
    <text evidence="2">The sequence shown here is derived from an EMBL/GenBank/DDBJ whole genome shotgun (WGS) entry which is preliminary data.</text>
</comment>
<reference evidence="2 3" key="1">
    <citation type="submission" date="2020-08" db="EMBL/GenBank/DDBJ databases">
        <title>Genomic Encyclopedia of Type Strains, Phase IV (KMG-IV): sequencing the most valuable type-strain genomes for metagenomic binning, comparative biology and taxonomic classification.</title>
        <authorList>
            <person name="Goeker M."/>
        </authorList>
    </citation>
    <scope>NUCLEOTIDE SEQUENCE [LARGE SCALE GENOMIC DNA]</scope>
    <source>
        <strain evidence="2 3">DSM 25481</strain>
    </source>
</reference>
<evidence type="ECO:0000313" key="3">
    <source>
        <dbReference type="Proteomes" id="UP000528964"/>
    </source>
</evidence>